<accession>A0ACC1PS20</accession>
<proteinExistence type="predicted"/>
<protein>
    <submittedName>
        <fullName evidence="1">Uncharacterized protein</fullName>
    </submittedName>
</protein>
<organism evidence="1 2">
    <name type="scientific">Xylaria curta</name>
    <dbReference type="NCBI Taxonomy" id="42375"/>
    <lineage>
        <taxon>Eukaryota</taxon>
        <taxon>Fungi</taxon>
        <taxon>Dikarya</taxon>
        <taxon>Ascomycota</taxon>
        <taxon>Pezizomycotina</taxon>
        <taxon>Sordariomycetes</taxon>
        <taxon>Xylariomycetidae</taxon>
        <taxon>Xylariales</taxon>
        <taxon>Xylariaceae</taxon>
        <taxon>Xylaria</taxon>
    </lineage>
</organism>
<sequence length="177" mass="19746">MKVLLTGASGSIGGGCLTQCLAHPGISTVVAFVRRELPTDLSNHPKLKCVVIKDFSQWPEDVLQAHADAAGMIWAMGSYKGSRTADLEYPLAFLESMARVLKTKPARPRFKYIHLGGMFTRQDQEKKLYFLEYPRKIRNAMTTYGRRSSSGQAGRDRGDDRFADGGRDTWGELVRFA</sequence>
<reference evidence="1" key="1">
    <citation type="submission" date="2022-10" db="EMBL/GenBank/DDBJ databases">
        <title>Genome Sequence of Xylaria curta.</title>
        <authorList>
            <person name="Buettner E."/>
        </authorList>
    </citation>
    <scope>NUCLEOTIDE SEQUENCE</scope>
    <source>
        <strain evidence="1">Babe10</strain>
    </source>
</reference>
<dbReference type="Proteomes" id="UP001143856">
    <property type="component" value="Unassembled WGS sequence"/>
</dbReference>
<evidence type="ECO:0000313" key="1">
    <source>
        <dbReference type="EMBL" id="KAJ2998732.1"/>
    </source>
</evidence>
<name>A0ACC1PS20_9PEZI</name>
<dbReference type="EMBL" id="JAPDGR010000018">
    <property type="protein sequence ID" value="KAJ2998732.1"/>
    <property type="molecule type" value="Genomic_DNA"/>
</dbReference>
<evidence type="ECO:0000313" key="2">
    <source>
        <dbReference type="Proteomes" id="UP001143856"/>
    </source>
</evidence>
<comment type="caution">
    <text evidence="1">The sequence shown here is derived from an EMBL/GenBank/DDBJ whole genome shotgun (WGS) entry which is preliminary data.</text>
</comment>
<keyword evidence="2" id="KW-1185">Reference proteome</keyword>
<gene>
    <name evidence="1" type="ORF">NUW58_g227</name>
</gene>